<dbReference type="OrthoDB" id="9767869at2"/>
<evidence type="ECO:0000259" key="8">
    <source>
        <dbReference type="PROSITE" id="PS51296"/>
    </source>
</evidence>
<feature type="domain" description="Rieske" evidence="8">
    <location>
        <begin position="50"/>
        <end position="143"/>
    </location>
</feature>
<keyword evidence="3" id="KW-0408">Iron</keyword>
<dbReference type="EMBL" id="LT828648">
    <property type="protein sequence ID" value="SLM48582.1"/>
    <property type="molecule type" value="Genomic_DNA"/>
</dbReference>
<dbReference type="RefSeq" id="WP_080886945.1">
    <property type="nucleotide sequence ID" value="NZ_LT828648.1"/>
</dbReference>
<dbReference type="PANTHER" id="PTHR10134">
    <property type="entry name" value="CYTOCHROME B-C1 COMPLEX SUBUNIT RIESKE, MITOCHONDRIAL"/>
    <property type="match status" value="1"/>
</dbReference>
<keyword evidence="2" id="KW-0479">Metal-binding</keyword>
<keyword evidence="9" id="KW-0560">Oxidoreductase</keyword>
<keyword evidence="7" id="KW-1133">Transmembrane helix</keyword>
<feature type="transmembrane region" description="Helical" evidence="7">
    <location>
        <begin position="13"/>
        <end position="35"/>
    </location>
</feature>
<keyword evidence="1" id="KW-0001">2Fe-2S</keyword>
<proteinExistence type="predicted"/>
<dbReference type="GO" id="GO:0051537">
    <property type="term" value="F:2 iron, 2 sulfur cluster binding"/>
    <property type="evidence" value="ECO:0007669"/>
    <property type="project" value="UniProtKB-KW"/>
</dbReference>
<keyword evidence="4" id="KW-0411">Iron-sulfur</keyword>
<dbReference type="Pfam" id="PF00355">
    <property type="entry name" value="Rieske"/>
    <property type="match status" value="1"/>
</dbReference>
<evidence type="ECO:0000256" key="3">
    <source>
        <dbReference type="ARBA" id="ARBA00023004"/>
    </source>
</evidence>
<organism evidence="9 10">
    <name type="scientific">Nitrospira japonica</name>
    <dbReference type="NCBI Taxonomy" id="1325564"/>
    <lineage>
        <taxon>Bacteria</taxon>
        <taxon>Pseudomonadati</taxon>
        <taxon>Nitrospirota</taxon>
        <taxon>Nitrospiria</taxon>
        <taxon>Nitrospirales</taxon>
        <taxon>Nitrospiraceae</taxon>
        <taxon>Nitrospira</taxon>
    </lineage>
</organism>
<name>A0A1W1I6E6_9BACT</name>
<keyword evidence="5" id="KW-1015">Disulfide bond</keyword>
<evidence type="ECO:0000256" key="4">
    <source>
        <dbReference type="ARBA" id="ARBA00023014"/>
    </source>
</evidence>
<dbReference type="KEGG" id="nja:NSJP_2410"/>
<evidence type="ECO:0000256" key="2">
    <source>
        <dbReference type="ARBA" id="ARBA00022723"/>
    </source>
</evidence>
<gene>
    <name evidence="9" type="ORF">NSJP_2410</name>
</gene>
<dbReference type="AlphaFoldDB" id="A0A1W1I6E6"/>
<dbReference type="EC" id="1.10.9.1" evidence="9"/>
<evidence type="ECO:0000256" key="1">
    <source>
        <dbReference type="ARBA" id="ARBA00022714"/>
    </source>
</evidence>
<dbReference type="GO" id="GO:0046872">
    <property type="term" value="F:metal ion binding"/>
    <property type="evidence" value="ECO:0007669"/>
    <property type="project" value="UniProtKB-KW"/>
</dbReference>
<evidence type="ECO:0000256" key="7">
    <source>
        <dbReference type="SAM" id="Phobius"/>
    </source>
</evidence>
<dbReference type="InterPro" id="IPR017941">
    <property type="entry name" value="Rieske_2Fe-2S"/>
</dbReference>
<dbReference type="InterPro" id="IPR014349">
    <property type="entry name" value="Rieske_Fe-S_prot"/>
</dbReference>
<dbReference type="InterPro" id="IPR036922">
    <property type="entry name" value="Rieske_2Fe-2S_sf"/>
</dbReference>
<sequence length="148" mass="16331">MAIIHDDVGRRRFLSQAVMGFGMLFGMGTLGFRFVQFLLPNGAPRQPETVLIGSESRIPLGEAVPMDLGGQKILVLRTEGGVAAFSRRCTDLGCLVSWNREREQFICPCHQGTFDKTGLNISGPPPRPLDRLDVVKRGDQLYVNIQST</sequence>
<dbReference type="Proteomes" id="UP000192042">
    <property type="component" value="Chromosome I"/>
</dbReference>
<keyword evidence="10" id="KW-1185">Reference proteome</keyword>
<dbReference type="GO" id="GO:0016020">
    <property type="term" value="C:membrane"/>
    <property type="evidence" value="ECO:0007669"/>
    <property type="project" value="InterPro"/>
</dbReference>
<accession>A0A1W1I6E6</accession>
<dbReference type="PRINTS" id="PR00162">
    <property type="entry name" value="RIESKE"/>
</dbReference>
<comment type="cofactor">
    <cofactor evidence="6">
        <name>[2Fe-2S] cluster</name>
        <dbReference type="ChEBI" id="CHEBI:190135"/>
    </cofactor>
</comment>
<dbReference type="GO" id="GO:0016491">
    <property type="term" value="F:oxidoreductase activity"/>
    <property type="evidence" value="ECO:0007669"/>
    <property type="project" value="UniProtKB-KW"/>
</dbReference>
<dbReference type="PROSITE" id="PS51296">
    <property type="entry name" value="RIESKE"/>
    <property type="match status" value="1"/>
</dbReference>
<dbReference type="Gene3D" id="2.102.10.10">
    <property type="entry name" value="Rieske [2Fe-2S] iron-sulphur domain"/>
    <property type="match status" value="1"/>
</dbReference>
<dbReference type="InterPro" id="IPR005805">
    <property type="entry name" value="Rieske_Fe-S_prot_C"/>
</dbReference>
<evidence type="ECO:0000313" key="10">
    <source>
        <dbReference type="Proteomes" id="UP000192042"/>
    </source>
</evidence>
<dbReference type="STRING" id="1325564.NSJP_2410"/>
<keyword evidence="7" id="KW-0472">Membrane</keyword>
<dbReference type="SUPFAM" id="SSF50022">
    <property type="entry name" value="ISP domain"/>
    <property type="match status" value="1"/>
</dbReference>
<evidence type="ECO:0000313" key="9">
    <source>
        <dbReference type="EMBL" id="SLM48582.1"/>
    </source>
</evidence>
<protein>
    <submittedName>
        <fullName evidence="9">Putative Cytochrome b6-f complex iron-sulfur subunit</fullName>
        <ecNumber evidence="9">1.10.9.1</ecNumber>
    </submittedName>
</protein>
<evidence type="ECO:0000256" key="6">
    <source>
        <dbReference type="ARBA" id="ARBA00034078"/>
    </source>
</evidence>
<dbReference type="CDD" id="cd03467">
    <property type="entry name" value="Rieske"/>
    <property type="match status" value="1"/>
</dbReference>
<evidence type="ECO:0000256" key="5">
    <source>
        <dbReference type="ARBA" id="ARBA00023157"/>
    </source>
</evidence>
<keyword evidence="7" id="KW-0812">Transmembrane</keyword>
<reference evidence="9 10" key="1">
    <citation type="submission" date="2017-03" db="EMBL/GenBank/DDBJ databases">
        <authorList>
            <person name="Afonso C.L."/>
            <person name="Miller P.J."/>
            <person name="Scott M.A."/>
            <person name="Spackman E."/>
            <person name="Goraichik I."/>
            <person name="Dimitrov K.M."/>
            <person name="Suarez D.L."/>
            <person name="Swayne D.E."/>
        </authorList>
    </citation>
    <scope>NUCLEOTIDE SEQUENCE [LARGE SCALE GENOMIC DNA]</scope>
    <source>
        <strain evidence="9">Genome sequencing of Nitrospira japonica strain NJ11</strain>
    </source>
</reference>